<dbReference type="InterPro" id="IPR016181">
    <property type="entry name" value="Acyl_CoA_acyltransferase"/>
</dbReference>
<dbReference type="GO" id="GO:0016747">
    <property type="term" value="F:acyltransferase activity, transferring groups other than amino-acyl groups"/>
    <property type="evidence" value="ECO:0007669"/>
    <property type="project" value="InterPro"/>
</dbReference>
<dbReference type="RefSeq" id="XP_020893852.1">
    <property type="nucleotide sequence ID" value="XM_021038193.2"/>
</dbReference>
<evidence type="ECO:0000313" key="2">
    <source>
        <dbReference type="EnsemblMetazoa" id="XP_020893852.1"/>
    </source>
</evidence>
<evidence type="ECO:0000259" key="1">
    <source>
        <dbReference type="PROSITE" id="PS51186"/>
    </source>
</evidence>
<feature type="domain" description="N-acetyltransferase" evidence="1">
    <location>
        <begin position="1"/>
        <end position="158"/>
    </location>
</feature>
<dbReference type="Pfam" id="PF00583">
    <property type="entry name" value="Acetyltransf_1"/>
    <property type="match status" value="1"/>
</dbReference>
<dbReference type="PROSITE" id="PS51186">
    <property type="entry name" value="GNAT"/>
    <property type="match status" value="1"/>
</dbReference>
<protein>
    <recommendedName>
        <fullName evidence="1">N-acetyltransferase domain-containing protein</fullName>
    </recommendedName>
</protein>
<accession>A0A913WTF9</accession>
<dbReference type="KEGG" id="epa:110232954"/>
<dbReference type="Proteomes" id="UP000887567">
    <property type="component" value="Unplaced"/>
</dbReference>
<name>A0A913WTF9_EXADI</name>
<dbReference type="InterPro" id="IPR000182">
    <property type="entry name" value="GNAT_dom"/>
</dbReference>
<dbReference type="Gene3D" id="3.40.630.30">
    <property type="match status" value="1"/>
</dbReference>
<dbReference type="AlphaFoldDB" id="A0A913WTF9"/>
<dbReference type="GeneID" id="110232954"/>
<keyword evidence="3" id="KW-1185">Reference proteome</keyword>
<dbReference type="SUPFAM" id="SSF55729">
    <property type="entry name" value="Acyl-CoA N-acyltransferases (Nat)"/>
    <property type="match status" value="1"/>
</dbReference>
<dbReference type="CDD" id="cd04301">
    <property type="entry name" value="NAT_SF"/>
    <property type="match status" value="1"/>
</dbReference>
<reference evidence="2" key="1">
    <citation type="submission" date="2022-11" db="UniProtKB">
        <authorList>
            <consortium name="EnsemblMetazoa"/>
        </authorList>
    </citation>
    <scope>IDENTIFICATION</scope>
</reference>
<dbReference type="EnsemblMetazoa" id="XM_021038193.2">
    <property type="protein sequence ID" value="XP_020893852.1"/>
    <property type="gene ID" value="LOC110232954"/>
</dbReference>
<evidence type="ECO:0000313" key="3">
    <source>
        <dbReference type="Proteomes" id="UP000887567"/>
    </source>
</evidence>
<sequence length="164" mass="19069">MDDNSECGWIEPCINIYEVANNVKNRRTFRTIARDICGESMEPARDLTIVLFGDLGNETRCVASCRSADESVTDSKDRHFYHWIDFLFVHKDFQGHGYGTHMVLHMEQMLRLKLKRPVRVESAERSVGFFQKLGYRLVGRPEMSVFPSCHLFKVLQLMEKFNSS</sequence>
<organism evidence="2 3">
    <name type="scientific">Exaiptasia diaphana</name>
    <name type="common">Tropical sea anemone</name>
    <name type="synonym">Aiptasia pulchella</name>
    <dbReference type="NCBI Taxonomy" id="2652724"/>
    <lineage>
        <taxon>Eukaryota</taxon>
        <taxon>Metazoa</taxon>
        <taxon>Cnidaria</taxon>
        <taxon>Anthozoa</taxon>
        <taxon>Hexacorallia</taxon>
        <taxon>Actiniaria</taxon>
        <taxon>Aiptasiidae</taxon>
        <taxon>Exaiptasia</taxon>
    </lineage>
</organism>
<dbReference type="OMA" id="CINIYEV"/>
<proteinExistence type="predicted"/>
<dbReference type="OrthoDB" id="2744543at2759"/>